<evidence type="ECO:0000256" key="6">
    <source>
        <dbReference type="PROSITE-ProRule" id="PRU00108"/>
    </source>
</evidence>
<dbReference type="InterPro" id="IPR009057">
    <property type="entry name" value="Homeodomain-like_sf"/>
</dbReference>
<sequence>MLVEGSGVKALAAEINDDNFDSQCRTFSEDFGAICGMESGFINSQPSMAEFMTAAPHRGPSINNSPPLCQLENVNQQPLAPAVCSATVQSTKHPGSGDGLDVSVPEYPWMKEKKAVRKQHQEGGENGMPRRLRTAYTNTQLLELEKEFHFNKYLCRPRRIEIAASLDLSERQVKVWFQNRRMKHKRQTVMSKNDDKGGSGCQGDSSAESVDKENSLDKEEGLISNPHGHDDQTECASEKSETCCGRNTVSPVEPESCVKGMDQNPPTSQATKTTELVRQGNKLPANGVITPEGSPVAVGVDLIHSETNSLDVLSDKYGMAHSFPLLGSATSSTLHKPGHSAYRSRDSTVGDSPSAEYPCPQLIPVDPPSCQQPRIYPSPYSKDGMSSYTHSGQREQTPPFVSCNYYNTPPPTHKQPQRRVHSETSYNVAENQEVYLTGSSMLHPPLGHCHVPPSSPVGRVQPRGTLMNSSISDQHMATHHPPPRSYESVSQTISPHQHPPSNPHSYIQEDYSQYDNYRLTSYDSYRAGDDTRNFVSPNGPSVYCDLSNSSENRTPDCSATAPKQHFSSNPTFCDPTGSVGDTANISSYNPSPDLYNGQCSTNSELSFNYSGYYESRNYGESPCGTIQFNFFSSSGNDYAVPEYYQLS</sequence>
<dbReference type="Pfam" id="PF00046">
    <property type="entry name" value="Homeodomain"/>
    <property type="match status" value="1"/>
</dbReference>
<evidence type="ECO:0000313" key="10">
    <source>
        <dbReference type="Proteomes" id="UP000694941"/>
    </source>
</evidence>
<feature type="region of interest" description="Disordered" evidence="8">
    <location>
        <begin position="332"/>
        <end position="357"/>
    </location>
</feature>
<dbReference type="Proteomes" id="UP000694941">
    <property type="component" value="Unplaced"/>
</dbReference>
<name>A0ABM1BQK2_LIMPO</name>
<dbReference type="PROSITE" id="PS00027">
    <property type="entry name" value="HOMEOBOX_1"/>
    <property type="match status" value="1"/>
</dbReference>
<keyword evidence="2" id="KW-0217">Developmental protein</keyword>
<proteinExistence type="predicted"/>
<dbReference type="PANTHER" id="PTHR24333">
    <property type="entry name" value="HOMEO BOX HB9 LIKE A-RELATED"/>
    <property type="match status" value="1"/>
</dbReference>
<evidence type="ECO:0000256" key="5">
    <source>
        <dbReference type="ARBA" id="ARBA00023242"/>
    </source>
</evidence>
<feature type="domain" description="Homeobox" evidence="9">
    <location>
        <begin position="127"/>
        <end position="187"/>
    </location>
</feature>
<evidence type="ECO:0000256" key="7">
    <source>
        <dbReference type="RuleBase" id="RU000682"/>
    </source>
</evidence>
<dbReference type="RefSeq" id="XP_013786746.1">
    <property type="nucleotide sequence ID" value="XM_013931292.2"/>
</dbReference>
<keyword evidence="10" id="KW-1185">Reference proteome</keyword>
<dbReference type="InterPro" id="IPR017970">
    <property type="entry name" value="Homeobox_CS"/>
</dbReference>
<comment type="subcellular location">
    <subcellularLocation>
        <location evidence="1 6 7">Nucleus</location>
    </subcellularLocation>
</comment>
<feature type="DNA-binding region" description="Homeobox" evidence="6">
    <location>
        <begin position="129"/>
        <end position="188"/>
    </location>
</feature>
<keyword evidence="5 6" id="KW-0539">Nucleus</keyword>
<dbReference type="SMART" id="SM00389">
    <property type="entry name" value="HOX"/>
    <property type="match status" value="1"/>
</dbReference>
<organism evidence="10 11">
    <name type="scientific">Limulus polyphemus</name>
    <name type="common">Atlantic horseshoe crab</name>
    <dbReference type="NCBI Taxonomy" id="6850"/>
    <lineage>
        <taxon>Eukaryota</taxon>
        <taxon>Metazoa</taxon>
        <taxon>Ecdysozoa</taxon>
        <taxon>Arthropoda</taxon>
        <taxon>Chelicerata</taxon>
        <taxon>Merostomata</taxon>
        <taxon>Xiphosura</taxon>
        <taxon>Limulidae</taxon>
        <taxon>Limulus</taxon>
    </lineage>
</organism>
<dbReference type="InterPro" id="IPR050848">
    <property type="entry name" value="Homeobox_TF"/>
</dbReference>
<dbReference type="PROSITE" id="PS50071">
    <property type="entry name" value="HOMEOBOX_2"/>
    <property type="match status" value="1"/>
</dbReference>
<dbReference type="InterPro" id="IPR001827">
    <property type="entry name" value="Homeobox_Antennapedia_CS"/>
</dbReference>
<evidence type="ECO:0000256" key="2">
    <source>
        <dbReference type="ARBA" id="ARBA00022473"/>
    </source>
</evidence>
<accession>A0ABM1BQK2</accession>
<evidence type="ECO:0000259" key="9">
    <source>
        <dbReference type="PROSITE" id="PS50071"/>
    </source>
</evidence>
<keyword evidence="3 6" id="KW-0238">DNA-binding</keyword>
<dbReference type="PROSITE" id="PS00032">
    <property type="entry name" value="ANTENNAPEDIA"/>
    <property type="match status" value="1"/>
</dbReference>
<reference evidence="11" key="1">
    <citation type="submission" date="2025-08" db="UniProtKB">
        <authorList>
            <consortium name="RefSeq"/>
        </authorList>
    </citation>
    <scope>IDENTIFICATION</scope>
    <source>
        <tissue evidence="11">Muscle</tissue>
    </source>
</reference>
<evidence type="ECO:0000313" key="11">
    <source>
        <dbReference type="RefSeq" id="XP_013786746.1"/>
    </source>
</evidence>
<feature type="region of interest" description="Disordered" evidence="8">
    <location>
        <begin position="473"/>
        <end position="504"/>
    </location>
</feature>
<dbReference type="PANTHER" id="PTHR24333:SF13">
    <property type="entry name" value="HOMEOBOX DOMAIN-CONTAINING PROTEIN"/>
    <property type="match status" value="1"/>
</dbReference>
<evidence type="ECO:0000256" key="8">
    <source>
        <dbReference type="SAM" id="MobiDB-lite"/>
    </source>
</evidence>
<dbReference type="InterPro" id="IPR001356">
    <property type="entry name" value="HD"/>
</dbReference>
<feature type="compositionally biased region" description="Basic and acidic residues" evidence="8">
    <location>
        <begin position="209"/>
        <end position="241"/>
    </location>
</feature>
<evidence type="ECO:0000256" key="1">
    <source>
        <dbReference type="ARBA" id="ARBA00004123"/>
    </source>
</evidence>
<gene>
    <name evidence="11" type="primary">LOC106470729</name>
</gene>
<dbReference type="CDD" id="cd00086">
    <property type="entry name" value="homeodomain"/>
    <property type="match status" value="1"/>
</dbReference>
<dbReference type="SUPFAM" id="SSF46689">
    <property type="entry name" value="Homeodomain-like"/>
    <property type="match status" value="1"/>
</dbReference>
<dbReference type="Gene3D" id="1.10.10.60">
    <property type="entry name" value="Homeodomain-like"/>
    <property type="match status" value="1"/>
</dbReference>
<keyword evidence="4 6" id="KW-0371">Homeobox</keyword>
<dbReference type="InterPro" id="IPR020479">
    <property type="entry name" value="HD_metazoa"/>
</dbReference>
<feature type="compositionally biased region" description="Polar residues" evidence="8">
    <location>
        <begin position="264"/>
        <end position="275"/>
    </location>
</feature>
<feature type="region of interest" description="Disordered" evidence="8">
    <location>
        <begin position="183"/>
        <end position="275"/>
    </location>
</feature>
<dbReference type="PRINTS" id="PR00024">
    <property type="entry name" value="HOMEOBOX"/>
</dbReference>
<protein>
    <submittedName>
        <fullName evidence="11">Paired box protein Pax-6-like</fullName>
    </submittedName>
</protein>
<evidence type="ECO:0000256" key="3">
    <source>
        <dbReference type="ARBA" id="ARBA00023125"/>
    </source>
</evidence>
<dbReference type="GeneID" id="106470729"/>
<evidence type="ECO:0000256" key="4">
    <source>
        <dbReference type="ARBA" id="ARBA00023155"/>
    </source>
</evidence>